<evidence type="ECO:0000256" key="3">
    <source>
        <dbReference type="ARBA" id="ARBA00022989"/>
    </source>
</evidence>
<gene>
    <name evidence="9" type="ORF">IRJ41_014511</name>
</gene>
<comment type="subcellular location">
    <subcellularLocation>
        <location evidence="1">Membrane</location>
        <topology evidence="1">Multi-pass membrane protein</topology>
    </subcellularLocation>
</comment>
<dbReference type="EMBL" id="JAFHDT010000008">
    <property type="protein sequence ID" value="KAI7806934.1"/>
    <property type="molecule type" value="Genomic_DNA"/>
</dbReference>
<dbReference type="InterPro" id="IPR050578">
    <property type="entry name" value="MARVEL-CKLF_proteins"/>
</dbReference>
<dbReference type="PROSITE" id="PS51225">
    <property type="entry name" value="MARVEL"/>
    <property type="match status" value="1"/>
</dbReference>
<keyword evidence="2 5" id="KW-0812">Transmembrane</keyword>
<dbReference type="GO" id="GO:0016020">
    <property type="term" value="C:membrane"/>
    <property type="evidence" value="ECO:0007669"/>
    <property type="project" value="UniProtKB-SubCell"/>
</dbReference>
<dbReference type="PANTHER" id="PTHR22776:SF25">
    <property type="entry name" value="CKLF-LIKE MARVEL TRANSMEMBRANE DOMAIN-CONTAINING PROTEIN 6"/>
    <property type="match status" value="1"/>
</dbReference>
<dbReference type="InterPro" id="IPR008253">
    <property type="entry name" value="Marvel"/>
</dbReference>
<feature type="transmembrane region" description="Helical" evidence="7">
    <location>
        <begin position="133"/>
        <end position="152"/>
    </location>
</feature>
<keyword evidence="3 7" id="KW-1133">Transmembrane helix</keyword>
<feature type="region of interest" description="Disordered" evidence="6">
    <location>
        <begin position="162"/>
        <end position="186"/>
    </location>
</feature>
<organism evidence="9 10">
    <name type="scientific">Triplophysa rosa</name>
    <name type="common">Cave loach</name>
    <dbReference type="NCBI Taxonomy" id="992332"/>
    <lineage>
        <taxon>Eukaryota</taxon>
        <taxon>Metazoa</taxon>
        <taxon>Chordata</taxon>
        <taxon>Craniata</taxon>
        <taxon>Vertebrata</taxon>
        <taxon>Euteleostomi</taxon>
        <taxon>Actinopterygii</taxon>
        <taxon>Neopterygii</taxon>
        <taxon>Teleostei</taxon>
        <taxon>Ostariophysi</taxon>
        <taxon>Cypriniformes</taxon>
        <taxon>Nemacheilidae</taxon>
        <taxon>Triplophysa</taxon>
    </lineage>
</organism>
<evidence type="ECO:0000256" key="4">
    <source>
        <dbReference type="ARBA" id="ARBA00023136"/>
    </source>
</evidence>
<protein>
    <recommendedName>
        <fullName evidence="8">MARVEL domain-containing protein</fullName>
    </recommendedName>
</protein>
<evidence type="ECO:0000313" key="9">
    <source>
        <dbReference type="EMBL" id="KAI7806934.1"/>
    </source>
</evidence>
<evidence type="ECO:0000256" key="2">
    <source>
        <dbReference type="ARBA" id="ARBA00022692"/>
    </source>
</evidence>
<dbReference type="PANTHER" id="PTHR22776">
    <property type="entry name" value="MARVEL-CONTAINING POTENTIAL LIPID RAFT-ASSOCIATED PROTEIN"/>
    <property type="match status" value="1"/>
</dbReference>
<evidence type="ECO:0000313" key="10">
    <source>
        <dbReference type="Proteomes" id="UP001059041"/>
    </source>
</evidence>
<keyword evidence="4 5" id="KW-0472">Membrane</keyword>
<sequence>MATANDLVYNTTTVQAPKNRKWFIVPTENLSKIKCGIKVVEVLFSCVAFVVEEIVSNCTSCGPLYFFEFVSCTAFLFTLLLLILLATPLHQRVGINSWPTLDFSYTIGMAVLFFLASIVFAADNGGTSMEQTAVIFGFLATIVFFIDFGLFFKEKGIPCKKRTSQPTDNTAGPLPEREKLNTNGTD</sequence>
<dbReference type="AlphaFoldDB" id="A0A9W7WRD4"/>
<evidence type="ECO:0000256" key="1">
    <source>
        <dbReference type="ARBA" id="ARBA00004141"/>
    </source>
</evidence>
<feature type="transmembrane region" description="Helical" evidence="7">
    <location>
        <begin position="64"/>
        <end position="89"/>
    </location>
</feature>
<proteinExistence type="predicted"/>
<reference evidence="9" key="1">
    <citation type="submission" date="2021-02" db="EMBL/GenBank/DDBJ databases">
        <title>Comparative genomics reveals that relaxation of natural selection precedes convergent phenotypic evolution of cavefish.</title>
        <authorList>
            <person name="Peng Z."/>
        </authorList>
    </citation>
    <scope>NUCLEOTIDE SEQUENCE</scope>
    <source>
        <tissue evidence="9">Muscle</tissue>
    </source>
</reference>
<name>A0A9W7WRD4_TRIRA</name>
<accession>A0A9W7WRD4</accession>
<evidence type="ECO:0000256" key="6">
    <source>
        <dbReference type="SAM" id="MobiDB-lite"/>
    </source>
</evidence>
<comment type="caution">
    <text evidence="9">The sequence shown here is derived from an EMBL/GenBank/DDBJ whole genome shotgun (WGS) entry which is preliminary data.</text>
</comment>
<dbReference type="OrthoDB" id="10028364at2759"/>
<feature type="domain" description="MARVEL" evidence="8">
    <location>
        <begin position="29"/>
        <end position="156"/>
    </location>
</feature>
<evidence type="ECO:0000256" key="5">
    <source>
        <dbReference type="PROSITE-ProRule" id="PRU00581"/>
    </source>
</evidence>
<evidence type="ECO:0000259" key="8">
    <source>
        <dbReference type="PROSITE" id="PS51225"/>
    </source>
</evidence>
<dbReference type="Proteomes" id="UP001059041">
    <property type="component" value="Linkage Group LG8"/>
</dbReference>
<keyword evidence="10" id="KW-1185">Reference proteome</keyword>
<dbReference type="Pfam" id="PF01284">
    <property type="entry name" value="MARVEL"/>
    <property type="match status" value="1"/>
</dbReference>
<evidence type="ECO:0000256" key="7">
    <source>
        <dbReference type="SAM" id="Phobius"/>
    </source>
</evidence>
<feature type="transmembrane region" description="Helical" evidence="7">
    <location>
        <begin position="101"/>
        <end position="121"/>
    </location>
</feature>